<evidence type="ECO:0000313" key="2">
    <source>
        <dbReference type="EMBL" id="CDQ40025.1"/>
    </source>
</evidence>
<evidence type="ECO:0000256" key="1">
    <source>
        <dbReference type="SAM" id="Phobius"/>
    </source>
</evidence>
<reference evidence="3" key="2">
    <citation type="submission" date="2014-05" db="EMBL/GenBank/DDBJ databases">
        <title>Draft genome sequence of Virgibacillus massiliensis Vm-5.</title>
        <authorList>
            <person name="Khelaifia S."/>
            <person name="Croce O."/>
            <person name="Lagier J.C."/>
            <person name="Raoult D."/>
        </authorList>
    </citation>
    <scope>NUCLEOTIDE SEQUENCE [LARGE SCALE GENOMIC DNA]</scope>
    <source>
        <strain evidence="3">Vm-5</strain>
    </source>
</reference>
<keyword evidence="3" id="KW-1185">Reference proteome</keyword>
<keyword evidence="1" id="KW-1133">Transmembrane helix</keyword>
<keyword evidence="1" id="KW-0812">Transmembrane</keyword>
<comment type="caution">
    <text evidence="2">The sequence shown here is derived from an EMBL/GenBank/DDBJ whole genome shotgun (WGS) entry which is preliminary data.</text>
</comment>
<evidence type="ECO:0000313" key="3">
    <source>
        <dbReference type="Proteomes" id="UP000028875"/>
    </source>
</evidence>
<dbReference type="Proteomes" id="UP000028875">
    <property type="component" value="Unassembled WGS sequence"/>
</dbReference>
<gene>
    <name evidence="2" type="ORF">BN990_02343</name>
</gene>
<feature type="transmembrane region" description="Helical" evidence="1">
    <location>
        <begin position="9"/>
        <end position="39"/>
    </location>
</feature>
<keyword evidence="1" id="KW-0472">Membrane</keyword>
<protein>
    <submittedName>
        <fullName evidence="2">Uncharacterized protein</fullName>
    </submittedName>
</protein>
<sequence>MSGKKVTSLIFILGILLGMFIIPSILSFFGIPTFGYLLASVFGKGNPLVLTILLLTICLVIFSVYKRTRM</sequence>
<name>A0A024QCW6_9BACI</name>
<proteinExistence type="predicted"/>
<reference evidence="2 3" key="1">
    <citation type="submission" date="2014-03" db="EMBL/GenBank/DDBJ databases">
        <authorList>
            <person name="Urmite Genomes U."/>
        </authorList>
    </citation>
    <scope>NUCLEOTIDE SEQUENCE [LARGE SCALE GENOMIC DNA]</scope>
    <source>
        <strain evidence="2 3">Vm-5</strain>
    </source>
</reference>
<accession>A0A024QCW6</accession>
<dbReference type="AlphaFoldDB" id="A0A024QCW6"/>
<dbReference type="EMBL" id="CCDP010000001">
    <property type="protein sequence ID" value="CDQ40025.1"/>
    <property type="molecule type" value="Genomic_DNA"/>
</dbReference>
<dbReference type="RefSeq" id="WP_038244161.1">
    <property type="nucleotide sequence ID" value="NZ_BNER01000004.1"/>
</dbReference>
<feature type="transmembrane region" description="Helical" evidence="1">
    <location>
        <begin position="45"/>
        <end position="65"/>
    </location>
</feature>
<organism evidence="2 3">
    <name type="scientific">Virgibacillus massiliensis</name>
    <dbReference type="NCBI Taxonomy" id="1462526"/>
    <lineage>
        <taxon>Bacteria</taxon>
        <taxon>Bacillati</taxon>
        <taxon>Bacillota</taxon>
        <taxon>Bacilli</taxon>
        <taxon>Bacillales</taxon>
        <taxon>Bacillaceae</taxon>
        <taxon>Virgibacillus</taxon>
    </lineage>
</organism>